<accession>A0ABP9GMB5</accession>
<dbReference type="RefSeq" id="WP_344144918.1">
    <property type="nucleotide sequence ID" value="NZ_BAABIK010000019.1"/>
</dbReference>
<dbReference type="Pfam" id="PF01638">
    <property type="entry name" value="HxlR"/>
    <property type="match status" value="1"/>
</dbReference>
<dbReference type="Gene3D" id="1.10.10.10">
    <property type="entry name" value="Winged helix-like DNA-binding domain superfamily/Winged helix DNA-binding domain"/>
    <property type="match status" value="1"/>
</dbReference>
<dbReference type="SUPFAM" id="SSF46785">
    <property type="entry name" value="Winged helix' DNA-binding domain"/>
    <property type="match status" value="1"/>
</dbReference>
<evidence type="ECO:0000313" key="5">
    <source>
        <dbReference type="EMBL" id="GAA4948084.1"/>
    </source>
</evidence>
<name>A0ABP9GMB5_9ACTN</name>
<evidence type="ECO:0000259" key="4">
    <source>
        <dbReference type="PROSITE" id="PS51118"/>
    </source>
</evidence>
<evidence type="ECO:0000313" key="6">
    <source>
        <dbReference type="Proteomes" id="UP001499993"/>
    </source>
</evidence>
<dbReference type="InterPro" id="IPR036390">
    <property type="entry name" value="WH_DNA-bd_sf"/>
</dbReference>
<dbReference type="Proteomes" id="UP001499993">
    <property type="component" value="Unassembled WGS sequence"/>
</dbReference>
<keyword evidence="3" id="KW-0804">Transcription</keyword>
<dbReference type="InterPro" id="IPR036388">
    <property type="entry name" value="WH-like_DNA-bd_sf"/>
</dbReference>
<sequence>MVTNLVPDVRNPDCPTRLVLDRIGDRWTSLVVLHLAEGPMRFTRLRAAIGGIAPKVLTQTLRTMERDGLLSRTVHAEVPPRVDYELTRLGQSLRAPIQAITDWAEQHVEEVVHARAAYDSARDG</sequence>
<dbReference type="InterPro" id="IPR002577">
    <property type="entry name" value="HTH_HxlR"/>
</dbReference>
<reference evidence="6" key="1">
    <citation type="journal article" date="2019" name="Int. J. Syst. Evol. Microbiol.">
        <title>The Global Catalogue of Microorganisms (GCM) 10K type strain sequencing project: providing services to taxonomists for standard genome sequencing and annotation.</title>
        <authorList>
            <consortium name="The Broad Institute Genomics Platform"/>
            <consortium name="The Broad Institute Genome Sequencing Center for Infectious Disease"/>
            <person name="Wu L."/>
            <person name="Ma J."/>
        </authorList>
    </citation>
    <scope>NUCLEOTIDE SEQUENCE [LARGE SCALE GENOMIC DNA]</scope>
    <source>
        <strain evidence="6">JCM 18123</strain>
    </source>
</reference>
<comment type="caution">
    <text evidence="5">The sequence shown here is derived from an EMBL/GenBank/DDBJ whole genome shotgun (WGS) entry which is preliminary data.</text>
</comment>
<dbReference type="EMBL" id="BAABIK010000019">
    <property type="protein sequence ID" value="GAA4948084.1"/>
    <property type="molecule type" value="Genomic_DNA"/>
</dbReference>
<dbReference type="PROSITE" id="PS51118">
    <property type="entry name" value="HTH_HXLR"/>
    <property type="match status" value="1"/>
</dbReference>
<evidence type="ECO:0000256" key="1">
    <source>
        <dbReference type="ARBA" id="ARBA00023015"/>
    </source>
</evidence>
<evidence type="ECO:0000256" key="3">
    <source>
        <dbReference type="ARBA" id="ARBA00023163"/>
    </source>
</evidence>
<feature type="domain" description="HTH hxlR-type" evidence="4">
    <location>
        <begin position="14"/>
        <end position="112"/>
    </location>
</feature>
<proteinExistence type="predicted"/>
<organism evidence="5 6">
    <name type="scientific">Streptomonospora halophila</name>
    <dbReference type="NCBI Taxonomy" id="427369"/>
    <lineage>
        <taxon>Bacteria</taxon>
        <taxon>Bacillati</taxon>
        <taxon>Actinomycetota</taxon>
        <taxon>Actinomycetes</taxon>
        <taxon>Streptosporangiales</taxon>
        <taxon>Nocardiopsidaceae</taxon>
        <taxon>Streptomonospora</taxon>
    </lineage>
</organism>
<dbReference type="PANTHER" id="PTHR33204:SF39">
    <property type="entry name" value="TRANSCRIPTIONAL REGULATORY PROTEIN"/>
    <property type="match status" value="1"/>
</dbReference>
<dbReference type="PANTHER" id="PTHR33204">
    <property type="entry name" value="TRANSCRIPTIONAL REGULATOR, MARR FAMILY"/>
    <property type="match status" value="1"/>
</dbReference>
<gene>
    <name evidence="5" type="ORF">GCM10023224_34990</name>
</gene>
<evidence type="ECO:0000256" key="2">
    <source>
        <dbReference type="ARBA" id="ARBA00023125"/>
    </source>
</evidence>
<protein>
    <submittedName>
        <fullName evidence="5">Helix-turn-helix domain-containing protein</fullName>
    </submittedName>
</protein>
<keyword evidence="2" id="KW-0238">DNA-binding</keyword>
<keyword evidence="6" id="KW-1185">Reference proteome</keyword>
<keyword evidence="1" id="KW-0805">Transcription regulation</keyword>